<evidence type="ECO:0000313" key="5">
    <source>
        <dbReference type="Proteomes" id="UP000199611"/>
    </source>
</evidence>
<dbReference type="NCBIfam" id="TIGR02258">
    <property type="entry name" value="2_5_ligase"/>
    <property type="match status" value="1"/>
</dbReference>
<proteinExistence type="inferred from homology"/>
<feature type="active site" description="Proton acceptor" evidence="2">
    <location>
        <position position="135"/>
    </location>
</feature>
<accession>A0A1I4VKU5</accession>
<dbReference type="EMBL" id="FOUU01000010">
    <property type="protein sequence ID" value="SFN01872.1"/>
    <property type="molecule type" value="Genomic_DNA"/>
</dbReference>
<dbReference type="GO" id="GO:0008664">
    <property type="term" value="F:RNA 2',3'-cyclic 3'-phosphodiesterase activity"/>
    <property type="evidence" value="ECO:0007669"/>
    <property type="project" value="UniProtKB-EC"/>
</dbReference>
<gene>
    <name evidence="4" type="ORF">SAMN05660836_02346</name>
</gene>
<dbReference type="Gene3D" id="3.90.1140.10">
    <property type="entry name" value="Cyclic phosphodiesterase"/>
    <property type="match status" value="1"/>
</dbReference>
<evidence type="ECO:0000313" key="4">
    <source>
        <dbReference type="EMBL" id="SFN01872.1"/>
    </source>
</evidence>
<dbReference type="OrthoDB" id="9793819at2"/>
<dbReference type="RefSeq" id="WP_093396001.1">
    <property type="nucleotide sequence ID" value="NZ_FOUU01000010.1"/>
</dbReference>
<dbReference type="PANTHER" id="PTHR35561">
    <property type="entry name" value="RNA 2',3'-CYCLIC PHOSPHODIESTERASE"/>
    <property type="match status" value="1"/>
</dbReference>
<dbReference type="Pfam" id="PF02834">
    <property type="entry name" value="LigT_PEase"/>
    <property type="match status" value="2"/>
</dbReference>
<comment type="function">
    <text evidence="2">Hydrolyzes RNA 2',3'-cyclic phosphodiester to an RNA 2'-phosphomonoester.</text>
</comment>
<comment type="catalytic activity">
    <reaction evidence="2">
        <text>a 3'-end 2',3'-cyclophospho-ribonucleotide-RNA + H2O = a 3'-end 2'-phospho-ribonucleotide-RNA + H(+)</text>
        <dbReference type="Rhea" id="RHEA:11828"/>
        <dbReference type="Rhea" id="RHEA-COMP:10464"/>
        <dbReference type="Rhea" id="RHEA-COMP:17353"/>
        <dbReference type="ChEBI" id="CHEBI:15377"/>
        <dbReference type="ChEBI" id="CHEBI:15378"/>
        <dbReference type="ChEBI" id="CHEBI:83064"/>
        <dbReference type="ChEBI" id="CHEBI:173113"/>
        <dbReference type="EC" id="3.1.4.58"/>
    </reaction>
</comment>
<evidence type="ECO:0000256" key="2">
    <source>
        <dbReference type="HAMAP-Rule" id="MF_01940"/>
    </source>
</evidence>
<dbReference type="GO" id="GO:0016874">
    <property type="term" value="F:ligase activity"/>
    <property type="evidence" value="ECO:0007669"/>
    <property type="project" value="UniProtKB-KW"/>
</dbReference>
<keyword evidence="5" id="KW-1185">Reference proteome</keyword>
<feature type="domain" description="Phosphoesterase HXTX" evidence="3">
    <location>
        <begin position="110"/>
        <end position="180"/>
    </location>
</feature>
<comment type="similarity">
    <text evidence="2">Belongs to the 2H phosphoesterase superfamily. ThpR family.</text>
</comment>
<feature type="short sequence motif" description="HXTX 1" evidence="2">
    <location>
        <begin position="48"/>
        <end position="51"/>
    </location>
</feature>
<dbReference type="PANTHER" id="PTHR35561:SF1">
    <property type="entry name" value="RNA 2',3'-CYCLIC PHOSPHODIESTERASE"/>
    <property type="match status" value="1"/>
</dbReference>
<feature type="domain" description="Phosphoesterase HXTX" evidence="3">
    <location>
        <begin position="14"/>
        <end position="99"/>
    </location>
</feature>
<dbReference type="GO" id="GO:0004113">
    <property type="term" value="F:2',3'-cyclic-nucleotide 3'-phosphodiesterase activity"/>
    <property type="evidence" value="ECO:0007669"/>
    <property type="project" value="InterPro"/>
</dbReference>
<keyword evidence="1 2" id="KW-0378">Hydrolase</keyword>
<organism evidence="4 5">
    <name type="scientific">Thermodesulforhabdus norvegica</name>
    <dbReference type="NCBI Taxonomy" id="39841"/>
    <lineage>
        <taxon>Bacteria</taxon>
        <taxon>Pseudomonadati</taxon>
        <taxon>Thermodesulfobacteriota</taxon>
        <taxon>Syntrophobacteria</taxon>
        <taxon>Syntrophobacterales</taxon>
        <taxon>Thermodesulforhabdaceae</taxon>
        <taxon>Thermodesulforhabdus</taxon>
    </lineage>
</organism>
<dbReference type="AlphaFoldDB" id="A0A1I4VKU5"/>
<dbReference type="InterPro" id="IPR014051">
    <property type="entry name" value="Phosphoesterase_HXTX"/>
</dbReference>
<dbReference type="SUPFAM" id="SSF55144">
    <property type="entry name" value="LigT-like"/>
    <property type="match status" value="1"/>
</dbReference>
<reference evidence="4 5" key="1">
    <citation type="submission" date="2016-10" db="EMBL/GenBank/DDBJ databases">
        <authorList>
            <person name="de Groot N.N."/>
        </authorList>
    </citation>
    <scope>NUCLEOTIDE SEQUENCE [LARGE SCALE GENOMIC DNA]</scope>
    <source>
        <strain evidence="4 5">DSM 9990</strain>
    </source>
</reference>
<dbReference type="Proteomes" id="UP000199611">
    <property type="component" value="Unassembled WGS sequence"/>
</dbReference>
<dbReference type="InterPro" id="IPR009097">
    <property type="entry name" value="Cyclic_Pdiesterase"/>
</dbReference>
<dbReference type="InterPro" id="IPR004175">
    <property type="entry name" value="RNA_CPDase"/>
</dbReference>
<dbReference type="EC" id="3.1.4.58" evidence="2"/>
<feature type="active site" description="Proton donor" evidence="2">
    <location>
        <position position="48"/>
    </location>
</feature>
<feature type="short sequence motif" description="HXTX 2" evidence="2">
    <location>
        <begin position="135"/>
        <end position="138"/>
    </location>
</feature>
<keyword evidence="4" id="KW-0436">Ligase</keyword>
<name>A0A1I4VKU5_9BACT</name>
<evidence type="ECO:0000259" key="3">
    <source>
        <dbReference type="Pfam" id="PF02834"/>
    </source>
</evidence>
<sequence length="195" mass="21817">MAGTERVIRAFVAIDLPDRVKEHLSELMKSLVRDVPDGVKWVNAYGVHITLKFLGDVRETQIPDLEKVIREVAGKYGSFSLFLKGCGAFPSIKKARVIWVGVDGDVGLLGDFKKELDNYLEPLGFPEEDREFRPHVTLGRVRRPSGNPSLAKSIASRMAFKTDFFTVEDVVLYQSILKPDGAEYRPIARIRLGGV</sequence>
<evidence type="ECO:0000256" key="1">
    <source>
        <dbReference type="ARBA" id="ARBA00022801"/>
    </source>
</evidence>
<protein>
    <recommendedName>
        <fullName evidence="2">RNA 2',3'-cyclic phosphodiesterase</fullName>
        <shortName evidence="2">RNA 2',3'-CPDase</shortName>
        <ecNumber evidence="2">3.1.4.58</ecNumber>
    </recommendedName>
</protein>
<dbReference type="HAMAP" id="MF_01940">
    <property type="entry name" value="RNA_CPDase"/>
    <property type="match status" value="1"/>
</dbReference>
<dbReference type="STRING" id="39841.SAMN05660836_02346"/>